<accession>A0A915DQD8</accession>
<name>A0A915DQD8_9BILA</name>
<dbReference type="WBParaSite" id="jg21813">
    <property type="protein sequence ID" value="jg21813"/>
    <property type="gene ID" value="jg21813"/>
</dbReference>
<protein>
    <submittedName>
        <fullName evidence="3">Uncharacterized protein</fullName>
    </submittedName>
</protein>
<evidence type="ECO:0000313" key="2">
    <source>
        <dbReference type="Proteomes" id="UP000887574"/>
    </source>
</evidence>
<evidence type="ECO:0000313" key="3">
    <source>
        <dbReference type="WBParaSite" id="jg21813"/>
    </source>
</evidence>
<dbReference type="Proteomes" id="UP000887574">
    <property type="component" value="Unplaced"/>
</dbReference>
<sequence length="196" mass="22676">MEEIGAKEELETSEKAMSLIMKPILLLKSEKRRMQRDNPSQAIVATASSVQLPARTRPGINTTKFIAALAELFLKEENFRAVCAQSVNDETLSEQLDERERYSQKHADGFAATTKIFESDKIQNTYQKPDQISMDQMHHERENDKYQSSWQPQSSQSARDLQQRPQQWWPQQFGSPQPVAQQKTERNSISLKVWQH</sequence>
<keyword evidence="2" id="KW-1185">Reference proteome</keyword>
<organism evidence="2 3">
    <name type="scientific">Ditylenchus dipsaci</name>
    <dbReference type="NCBI Taxonomy" id="166011"/>
    <lineage>
        <taxon>Eukaryota</taxon>
        <taxon>Metazoa</taxon>
        <taxon>Ecdysozoa</taxon>
        <taxon>Nematoda</taxon>
        <taxon>Chromadorea</taxon>
        <taxon>Rhabditida</taxon>
        <taxon>Tylenchina</taxon>
        <taxon>Tylenchomorpha</taxon>
        <taxon>Sphaerularioidea</taxon>
        <taxon>Anguinidae</taxon>
        <taxon>Anguininae</taxon>
        <taxon>Ditylenchus</taxon>
    </lineage>
</organism>
<feature type="compositionally biased region" description="Polar residues" evidence="1">
    <location>
        <begin position="173"/>
        <end position="190"/>
    </location>
</feature>
<evidence type="ECO:0000256" key="1">
    <source>
        <dbReference type="SAM" id="MobiDB-lite"/>
    </source>
</evidence>
<feature type="compositionally biased region" description="Low complexity" evidence="1">
    <location>
        <begin position="147"/>
        <end position="172"/>
    </location>
</feature>
<dbReference type="AlphaFoldDB" id="A0A915DQD8"/>
<reference evidence="3" key="1">
    <citation type="submission" date="2022-11" db="UniProtKB">
        <authorList>
            <consortium name="WormBaseParasite"/>
        </authorList>
    </citation>
    <scope>IDENTIFICATION</scope>
</reference>
<proteinExistence type="predicted"/>
<feature type="region of interest" description="Disordered" evidence="1">
    <location>
        <begin position="137"/>
        <end position="196"/>
    </location>
</feature>